<dbReference type="STRING" id="641526.ADIWIN_3441"/>
<sequence length="43" mass="5019">MESINNHTYKIGVDSYHYIYTCFGFIPSHLAWTCNAQFCSEIL</sequence>
<accession>S7WVM3</accession>
<protein>
    <submittedName>
        <fullName evidence="1">Uncharacterized protein</fullName>
    </submittedName>
</protein>
<reference evidence="1 2" key="1">
    <citation type="journal article" date="2013" name="Genome Announc.">
        <title>Draft Genome Sequence of Winogradskyella psychrotolerans RS-3T, Isolated from the Marine Transect of Kongsfjorden, Ny-Alesund, Svalbard, Arctic Ocean.</title>
        <authorList>
            <person name="Kumar Pinnaka A."/>
            <person name="Ara S."/>
            <person name="Singh A."/>
            <person name="Shivaji S."/>
        </authorList>
    </citation>
    <scope>NUCLEOTIDE SEQUENCE [LARGE SCALE GENOMIC DNA]</scope>
    <source>
        <strain evidence="1 2">RS-3</strain>
    </source>
</reference>
<evidence type="ECO:0000313" key="1">
    <source>
        <dbReference type="EMBL" id="EPR70794.1"/>
    </source>
</evidence>
<keyword evidence="2" id="KW-1185">Reference proteome</keyword>
<evidence type="ECO:0000313" key="2">
    <source>
        <dbReference type="Proteomes" id="UP000014962"/>
    </source>
</evidence>
<comment type="caution">
    <text evidence="1">The sequence shown here is derived from an EMBL/GenBank/DDBJ whole genome shotgun (WGS) entry which is preliminary data.</text>
</comment>
<dbReference type="Proteomes" id="UP000014962">
    <property type="component" value="Unassembled WGS sequence"/>
</dbReference>
<dbReference type="EMBL" id="ATMR01000176">
    <property type="protein sequence ID" value="EPR70794.1"/>
    <property type="molecule type" value="Genomic_DNA"/>
</dbReference>
<gene>
    <name evidence="1" type="ORF">ADIWIN_3441</name>
</gene>
<name>S7WVM3_9FLAO</name>
<dbReference type="AlphaFoldDB" id="S7WVM3"/>
<proteinExistence type="predicted"/>
<organism evidence="1 2">
    <name type="scientific">Winogradskyella psychrotolerans RS-3</name>
    <dbReference type="NCBI Taxonomy" id="641526"/>
    <lineage>
        <taxon>Bacteria</taxon>
        <taxon>Pseudomonadati</taxon>
        <taxon>Bacteroidota</taxon>
        <taxon>Flavobacteriia</taxon>
        <taxon>Flavobacteriales</taxon>
        <taxon>Flavobacteriaceae</taxon>
        <taxon>Winogradskyella</taxon>
    </lineage>
</organism>